<dbReference type="AlphaFoldDB" id="A0A5B0G4C1"/>
<comment type="caution">
    <text evidence="2">The sequence shown here is derived from an EMBL/GenBank/DDBJ whole genome shotgun (WGS) entry which is preliminary data.</text>
</comment>
<sequence length="360" mass="40239">MIDDVFVVDASAHSYNLADENHAAGRYSKAVVDAFYGAHYGLSPAGYRLPQEHYARDWTLPETANMLFVESDYDFACHHVTPINAFKDGGCSVQKAREAREKWPGRFQVYAGVDPVFPEQALDSLEQQAEELKPVGIKLYPNSYTADKVVGWHMDDPEIAFPIFQRALDLGIKAIAIHKAVPLGPVPMEHYRMDDIDAAADAFPDLQFEVVHGGFAFIEETAFQLARFPNVWVNLEITASLAVAKPAAFERVMAGLIAHAGEGALDRIMWASGASVLHPDPPLRWFWERFQFSEETRAREGLPEITEAIKRKILGLNYLRMHGLDAEVLAKNIEGDEFSVARSKGKQRPYENTYAKGLTV</sequence>
<evidence type="ECO:0000313" key="2">
    <source>
        <dbReference type="EMBL" id="KAA0997421.1"/>
    </source>
</evidence>
<dbReference type="SUPFAM" id="SSF51556">
    <property type="entry name" value="Metallo-dependent hydrolases"/>
    <property type="match status" value="1"/>
</dbReference>
<dbReference type="PANTHER" id="PTHR42889">
    <property type="entry name" value="BLR3681 PROTEIN"/>
    <property type="match status" value="1"/>
</dbReference>
<reference evidence="2 3" key="1">
    <citation type="submission" date="2019-08" db="EMBL/GenBank/DDBJ databases">
        <title>Paraburkholderia sp. DCY113.</title>
        <authorList>
            <person name="Kang J."/>
        </authorList>
    </citation>
    <scope>NUCLEOTIDE SEQUENCE [LARGE SCALE GENOMIC DNA]</scope>
    <source>
        <strain evidence="2 3">DCY113</strain>
    </source>
</reference>
<name>A0A5B0G4C1_9BURK</name>
<dbReference type="InterPro" id="IPR006680">
    <property type="entry name" value="Amidohydro-rel"/>
</dbReference>
<dbReference type="EMBL" id="VTUZ01000088">
    <property type="protein sequence ID" value="KAA0997421.1"/>
    <property type="molecule type" value="Genomic_DNA"/>
</dbReference>
<dbReference type="Pfam" id="PF04909">
    <property type="entry name" value="Amidohydro_2"/>
    <property type="match status" value="1"/>
</dbReference>
<dbReference type="RefSeq" id="WP_149676761.1">
    <property type="nucleotide sequence ID" value="NZ_VTUZ01000088.1"/>
</dbReference>
<dbReference type="GO" id="GO:0016787">
    <property type="term" value="F:hydrolase activity"/>
    <property type="evidence" value="ECO:0007669"/>
    <property type="project" value="UniProtKB-KW"/>
</dbReference>
<dbReference type="PANTHER" id="PTHR42889:SF1">
    <property type="entry name" value="BLR3681 PROTEIN"/>
    <property type="match status" value="1"/>
</dbReference>
<gene>
    <name evidence="2" type="ORF">FVF58_49470</name>
</gene>
<protein>
    <submittedName>
        <fullName evidence="2">Amidohydrolase</fullName>
    </submittedName>
</protein>
<dbReference type="InterPro" id="IPR032466">
    <property type="entry name" value="Metal_Hydrolase"/>
</dbReference>
<keyword evidence="2" id="KW-0378">Hydrolase</keyword>
<organism evidence="2 3">
    <name type="scientific">Paraburkholderia panacisoli</name>
    <dbReference type="NCBI Taxonomy" id="2603818"/>
    <lineage>
        <taxon>Bacteria</taxon>
        <taxon>Pseudomonadati</taxon>
        <taxon>Pseudomonadota</taxon>
        <taxon>Betaproteobacteria</taxon>
        <taxon>Burkholderiales</taxon>
        <taxon>Burkholderiaceae</taxon>
        <taxon>Paraburkholderia</taxon>
    </lineage>
</organism>
<feature type="domain" description="Amidohydrolase-related" evidence="1">
    <location>
        <begin position="98"/>
        <end position="320"/>
    </location>
</feature>
<evidence type="ECO:0000259" key="1">
    <source>
        <dbReference type="Pfam" id="PF04909"/>
    </source>
</evidence>
<evidence type="ECO:0000313" key="3">
    <source>
        <dbReference type="Proteomes" id="UP000325273"/>
    </source>
</evidence>
<dbReference type="Gene3D" id="3.20.20.140">
    <property type="entry name" value="Metal-dependent hydrolases"/>
    <property type="match status" value="1"/>
</dbReference>
<dbReference type="Proteomes" id="UP000325273">
    <property type="component" value="Unassembled WGS sequence"/>
</dbReference>
<proteinExistence type="predicted"/>
<keyword evidence="3" id="KW-1185">Reference proteome</keyword>
<accession>A0A5B0G4C1</accession>